<reference evidence="2" key="1">
    <citation type="submission" date="2020-10" db="EMBL/GenBank/DDBJ databases">
        <authorList>
            <person name="Lu T."/>
            <person name="Wang Q."/>
            <person name="Han X."/>
        </authorList>
    </citation>
    <scope>NUCLEOTIDE SEQUENCE</scope>
    <source>
        <strain evidence="2">WQ 366</strain>
    </source>
</reference>
<feature type="transmembrane region" description="Helical" evidence="1">
    <location>
        <begin position="82"/>
        <end position="104"/>
    </location>
</feature>
<evidence type="ECO:0000256" key="1">
    <source>
        <dbReference type="SAM" id="Phobius"/>
    </source>
</evidence>
<keyword evidence="1" id="KW-1133">Transmembrane helix</keyword>
<comment type="caution">
    <text evidence="2">The sequence shown here is derived from an EMBL/GenBank/DDBJ whole genome shotgun (WGS) entry which is preliminary data.</text>
</comment>
<dbReference type="RefSeq" id="WP_225552430.1">
    <property type="nucleotide sequence ID" value="NZ_JADEYP010000011.1"/>
</dbReference>
<gene>
    <name evidence="2" type="ORF">IPZ78_07735</name>
</gene>
<dbReference type="EMBL" id="JADEYP010000011">
    <property type="protein sequence ID" value="MCA5005041.1"/>
    <property type="molecule type" value="Genomic_DNA"/>
</dbReference>
<proteinExistence type="predicted"/>
<keyword evidence="3" id="KW-1185">Reference proteome</keyword>
<dbReference type="Proteomes" id="UP001165302">
    <property type="component" value="Unassembled WGS sequence"/>
</dbReference>
<evidence type="ECO:0008006" key="4">
    <source>
        <dbReference type="Google" id="ProtNLM"/>
    </source>
</evidence>
<protein>
    <recommendedName>
        <fullName evidence="4">Anti-sigma factor</fullName>
    </recommendedName>
</protein>
<keyword evidence="1" id="KW-0472">Membrane</keyword>
<organism evidence="2 3">
    <name type="scientific">Sphingobacterium bovistauri</name>
    <dbReference type="NCBI Taxonomy" id="2781959"/>
    <lineage>
        <taxon>Bacteria</taxon>
        <taxon>Pseudomonadati</taxon>
        <taxon>Bacteroidota</taxon>
        <taxon>Sphingobacteriia</taxon>
        <taxon>Sphingobacteriales</taxon>
        <taxon>Sphingobacteriaceae</taxon>
        <taxon>Sphingobacterium</taxon>
    </lineage>
</organism>
<evidence type="ECO:0000313" key="2">
    <source>
        <dbReference type="EMBL" id="MCA5005041.1"/>
    </source>
</evidence>
<keyword evidence="1" id="KW-0812">Transmembrane</keyword>
<name>A0ABS7Z4D0_9SPHI</name>
<accession>A0ABS7Z4D0</accession>
<evidence type="ECO:0000313" key="3">
    <source>
        <dbReference type="Proteomes" id="UP001165302"/>
    </source>
</evidence>
<sequence>MENNYQLSRIHNYVHGLMSRDEMHALEREALEDPFLQDAIDGYKLQQGVDAKQLSILQQRLATRVQEQATNKNRRFYSWQRLAIGMAAGVMFMIVCTLILMRYLPQQRTATLTEVVVNESTYDYKITPNNNSSDAIPVDGWGKLYNQLSSNYSNSEEFQGTLYITFKIDNNQRAFNISVEGKDGVKYDELKDIIRNKIKWKGTQGAITLDVWEVGAYEEI</sequence>